<evidence type="ECO:0000313" key="4">
    <source>
        <dbReference type="RefSeq" id="XP_014667680.1"/>
    </source>
</evidence>
<proteinExistence type="inferred from homology"/>
<accession>A0ABM1E659</accession>
<dbReference type="GeneID" id="106809198"/>
<name>A0ABM1E659_PRICU</name>
<dbReference type="InterPro" id="IPR037175">
    <property type="entry name" value="KFase_sf"/>
</dbReference>
<protein>
    <submittedName>
        <fullName evidence="4">Kynurenine formamidase-like</fullName>
    </submittedName>
</protein>
<keyword evidence="2" id="KW-0732">Signal</keyword>
<dbReference type="PANTHER" id="PTHR31118:SF12">
    <property type="entry name" value="CYCLASE-LIKE PROTEIN 2"/>
    <property type="match status" value="1"/>
</dbReference>
<gene>
    <name evidence="4" type="primary">LOC106809198</name>
</gene>
<dbReference type="InterPro" id="IPR007325">
    <property type="entry name" value="KFase/CYL"/>
</dbReference>
<feature type="chain" id="PRO_5047354206" evidence="2">
    <location>
        <begin position="23"/>
        <end position="290"/>
    </location>
</feature>
<sequence length="290" mass="32005">MKTILKAHLLTVICFLAQDAACKQSKIIDMTHLYANEGMTFGLHPGLAHYNLTLGYKATNDLGVYSELNNFCTGEHTGTHIDAPRHNVLGRKGIDELALDDLIGDAVVIDVSDKAAENPDYQCTVTDIRLWESRHGVIRADSIFLLYTGWQKYWGNDRQYLGTDTGDWKLLRFPGLHPKAATFLLESRSIKLYGVDTLSGDYGQGVHEKLVHMTLLGANVPIIENVMNLDKLPPRGATVFAIPMKIKDGSGAPTRLFAMIDSGAAWYHLSQVLLIAASTVAASFTRVQIY</sequence>
<keyword evidence="3" id="KW-1185">Reference proteome</keyword>
<evidence type="ECO:0000256" key="2">
    <source>
        <dbReference type="SAM" id="SignalP"/>
    </source>
</evidence>
<reference evidence="4" key="1">
    <citation type="submission" date="2025-08" db="UniProtKB">
        <authorList>
            <consortium name="RefSeq"/>
        </authorList>
    </citation>
    <scope>IDENTIFICATION</scope>
</reference>
<dbReference type="Proteomes" id="UP000695022">
    <property type="component" value="Unplaced"/>
</dbReference>
<feature type="signal peptide" evidence="2">
    <location>
        <begin position="1"/>
        <end position="22"/>
    </location>
</feature>
<evidence type="ECO:0000313" key="3">
    <source>
        <dbReference type="Proteomes" id="UP000695022"/>
    </source>
</evidence>
<dbReference type="Gene3D" id="3.50.30.50">
    <property type="entry name" value="Putative cyclase"/>
    <property type="match status" value="1"/>
</dbReference>
<evidence type="ECO:0000256" key="1">
    <source>
        <dbReference type="ARBA" id="ARBA00007865"/>
    </source>
</evidence>
<dbReference type="RefSeq" id="XP_014667680.1">
    <property type="nucleotide sequence ID" value="XM_014812194.1"/>
</dbReference>
<dbReference type="SUPFAM" id="SSF102198">
    <property type="entry name" value="Putative cyclase"/>
    <property type="match status" value="1"/>
</dbReference>
<dbReference type="PANTHER" id="PTHR31118">
    <property type="entry name" value="CYCLASE-LIKE PROTEIN 2"/>
    <property type="match status" value="1"/>
</dbReference>
<dbReference type="Pfam" id="PF04199">
    <property type="entry name" value="Cyclase"/>
    <property type="match status" value="1"/>
</dbReference>
<comment type="similarity">
    <text evidence="1">Belongs to the Cyclase 1 superfamily.</text>
</comment>
<organism evidence="3 4">
    <name type="scientific">Priapulus caudatus</name>
    <name type="common">Priapulid worm</name>
    <dbReference type="NCBI Taxonomy" id="37621"/>
    <lineage>
        <taxon>Eukaryota</taxon>
        <taxon>Metazoa</taxon>
        <taxon>Ecdysozoa</taxon>
        <taxon>Scalidophora</taxon>
        <taxon>Priapulida</taxon>
        <taxon>Priapulimorpha</taxon>
        <taxon>Priapulimorphida</taxon>
        <taxon>Priapulidae</taxon>
        <taxon>Priapulus</taxon>
    </lineage>
</organism>